<feature type="compositionally biased region" description="Gly residues" evidence="7">
    <location>
        <begin position="86"/>
        <end position="112"/>
    </location>
</feature>
<proteinExistence type="inferred from homology"/>
<gene>
    <name evidence="9" type="ORF">GCM10009801_79560</name>
</gene>
<evidence type="ECO:0000256" key="6">
    <source>
        <dbReference type="RuleBase" id="RU362042"/>
    </source>
</evidence>
<feature type="transmembrane region" description="Helical" evidence="6">
    <location>
        <begin position="232"/>
        <end position="255"/>
    </location>
</feature>
<keyword evidence="6" id="KW-0645">Protease</keyword>
<feature type="compositionally biased region" description="Basic and acidic residues" evidence="7">
    <location>
        <begin position="517"/>
        <end position="531"/>
    </location>
</feature>
<dbReference type="EC" id="3.4.21.89" evidence="4 6"/>
<feature type="domain" description="Peptidase S26" evidence="8">
    <location>
        <begin position="234"/>
        <end position="426"/>
    </location>
</feature>
<dbReference type="InterPro" id="IPR036286">
    <property type="entry name" value="LexA/Signal_pep-like_sf"/>
</dbReference>
<comment type="similarity">
    <text evidence="3 6">Belongs to the peptidase S26 family.</text>
</comment>
<comment type="catalytic activity">
    <reaction evidence="1 6">
        <text>Cleavage of hydrophobic, N-terminal signal or leader sequences from secreted and periplasmic proteins.</text>
        <dbReference type="EC" id="3.4.21.89"/>
    </reaction>
</comment>
<dbReference type="EMBL" id="BAAAPE010000029">
    <property type="protein sequence ID" value="GAA2104127.1"/>
    <property type="molecule type" value="Genomic_DNA"/>
</dbReference>
<evidence type="ECO:0000256" key="5">
    <source>
        <dbReference type="ARBA" id="ARBA00022801"/>
    </source>
</evidence>
<keyword evidence="10" id="KW-1185">Reference proteome</keyword>
<feature type="compositionally biased region" description="Acidic residues" evidence="7">
    <location>
        <begin position="186"/>
        <end position="195"/>
    </location>
</feature>
<feature type="compositionally biased region" description="Basic and acidic residues" evidence="7">
    <location>
        <begin position="1"/>
        <end position="11"/>
    </location>
</feature>
<evidence type="ECO:0000256" key="3">
    <source>
        <dbReference type="ARBA" id="ARBA00009370"/>
    </source>
</evidence>
<sequence length="549" mass="59451">MADRRGQRPGDRQGPPGPPGPGPRPPRRYDYGVPSEYEDQASYEAPYGASAGPVPQQPDYGYGEQPYGSNGAYGASDQNGPNGQNGQNGHGAYSGTGTYSGTGAYNGNGTYNGNGRPYDYNGGYDYSEPFDYSAPPPGPQAYPPQPRPYGRQPGPVAPVAPVPDMPEVAAEPEPGPEPLSGPEPEAGGEDGDGEETGAGRRTLRGPGQGRAARRRAAKRIKRRRRLSATKEIPILIGVALLIALVLKTFLVQAFVIPSGSMEQTIKIGDRVLVDKLTPWFGSKPERGDVVVFKDPGGWLEKEKKKKEDPPIGIKQGKEFLTFIGLLPSDDEQDLIKRVVGVGGDTVRCCDKQGRVTVNGEPLEEPYLHPGNKPSQLKFKVQVPIGRVFVMGDHRSNSADSRYHLREPDKGTIPEDLVVGRAVVIAWPFGHWRRLEEPETYASVPDARGAPASASGASNNPVVRLPFSAELPLVMGVVGLYRLSDRRQRSVRSGCGGLGGWRTVRFRRSGGRASRRTGRSERQGAARREQSGRWRARRDRRGGSGRHDLP</sequence>
<keyword evidence="5 6" id="KW-0378">Hydrolase</keyword>
<feature type="region of interest" description="Disordered" evidence="7">
    <location>
        <begin position="505"/>
        <end position="549"/>
    </location>
</feature>
<name>A0ABP5ITU1_9ACTN</name>
<dbReference type="PROSITE" id="PS00761">
    <property type="entry name" value="SPASE_I_3"/>
    <property type="match status" value="1"/>
</dbReference>
<evidence type="ECO:0000256" key="4">
    <source>
        <dbReference type="ARBA" id="ARBA00013208"/>
    </source>
</evidence>
<dbReference type="Gene3D" id="2.10.109.10">
    <property type="entry name" value="Umud Fragment, subunit A"/>
    <property type="match status" value="1"/>
</dbReference>
<dbReference type="Proteomes" id="UP001500016">
    <property type="component" value="Unassembled WGS sequence"/>
</dbReference>
<keyword evidence="6" id="KW-0812">Transmembrane</keyword>
<feature type="compositionally biased region" description="Basic residues" evidence="7">
    <location>
        <begin position="505"/>
        <end position="516"/>
    </location>
</feature>
<feature type="region of interest" description="Disordered" evidence="7">
    <location>
        <begin position="1"/>
        <end position="223"/>
    </location>
</feature>
<dbReference type="InterPro" id="IPR019758">
    <property type="entry name" value="Pept_S26A_signal_pept_1_CS"/>
</dbReference>
<reference evidence="10" key="1">
    <citation type="journal article" date="2019" name="Int. J. Syst. Evol. Microbiol.">
        <title>The Global Catalogue of Microorganisms (GCM) 10K type strain sequencing project: providing services to taxonomists for standard genome sequencing and annotation.</title>
        <authorList>
            <consortium name="The Broad Institute Genomics Platform"/>
            <consortium name="The Broad Institute Genome Sequencing Center for Infectious Disease"/>
            <person name="Wu L."/>
            <person name="Ma J."/>
        </authorList>
    </citation>
    <scope>NUCLEOTIDE SEQUENCE [LARGE SCALE GENOMIC DNA]</scope>
    <source>
        <strain evidence="10">JCM 15478</strain>
    </source>
</reference>
<dbReference type="InterPro" id="IPR019533">
    <property type="entry name" value="Peptidase_S26"/>
</dbReference>
<dbReference type="CDD" id="cd06530">
    <property type="entry name" value="S26_SPase_I"/>
    <property type="match status" value="1"/>
</dbReference>
<comment type="caution">
    <text evidence="9">The sequence shown here is derived from an EMBL/GenBank/DDBJ whole genome shotgun (WGS) entry which is preliminary data.</text>
</comment>
<feature type="compositionally biased region" description="Basic residues" evidence="7">
    <location>
        <begin position="211"/>
        <end position="223"/>
    </location>
</feature>
<dbReference type="PRINTS" id="PR00727">
    <property type="entry name" value="LEADERPTASE"/>
</dbReference>
<evidence type="ECO:0000256" key="1">
    <source>
        <dbReference type="ARBA" id="ARBA00000677"/>
    </source>
</evidence>
<keyword evidence="6" id="KW-0472">Membrane</keyword>
<protein>
    <recommendedName>
        <fullName evidence="4 6">Signal peptidase I</fullName>
        <ecNumber evidence="4 6">3.4.21.89</ecNumber>
    </recommendedName>
</protein>
<dbReference type="NCBIfam" id="TIGR02227">
    <property type="entry name" value="sigpep_I_bact"/>
    <property type="match status" value="1"/>
</dbReference>
<feature type="compositionally biased region" description="Pro residues" evidence="7">
    <location>
        <begin position="155"/>
        <end position="164"/>
    </location>
</feature>
<comment type="subcellular location">
    <subcellularLocation>
        <location evidence="2">Cell membrane</location>
        <topology evidence="2">Single-pass type II membrane protein</topology>
    </subcellularLocation>
    <subcellularLocation>
        <location evidence="6">Membrane</location>
        <topology evidence="6">Single-pass type II membrane protein</topology>
    </subcellularLocation>
</comment>
<keyword evidence="6" id="KW-1133">Transmembrane helix</keyword>
<dbReference type="SUPFAM" id="SSF51306">
    <property type="entry name" value="LexA/Signal peptidase"/>
    <property type="match status" value="1"/>
</dbReference>
<dbReference type="PANTHER" id="PTHR43390">
    <property type="entry name" value="SIGNAL PEPTIDASE I"/>
    <property type="match status" value="1"/>
</dbReference>
<feature type="compositionally biased region" description="Pro residues" evidence="7">
    <location>
        <begin position="15"/>
        <end position="24"/>
    </location>
</feature>
<accession>A0ABP5ITU1</accession>
<evidence type="ECO:0000259" key="8">
    <source>
        <dbReference type="Pfam" id="PF10502"/>
    </source>
</evidence>
<dbReference type="Pfam" id="PF10502">
    <property type="entry name" value="Peptidase_S26"/>
    <property type="match status" value="1"/>
</dbReference>
<evidence type="ECO:0000313" key="9">
    <source>
        <dbReference type="EMBL" id="GAA2104127.1"/>
    </source>
</evidence>
<evidence type="ECO:0000313" key="10">
    <source>
        <dbReference type="Proteomes" id="UP001500016"/>
    </source>
</evidence>
<dbReference type="InterPro" id="IPR000223">
    <property type="entry name" value="Pept_S26A_signal_pept_1"/>
</dbReference>
<dbReference type="PANTHER" id="PTHR43390:SF1">
    <property type="entry name" value="CHLOROPLAST PROCESSING PEPTIDASE"/>
    <property type="match status" value="1"/>
</dbReference>
<feature type="compositionally biased region" description="Basic and acidic residues" evidence="7">
    <location>
        <begin position="540"/>
        <end position="549"/>
    </location>
</feature>
<evidence type="ECO:0000256" key="2">
    <source>
        <dbReference type="ARBA" id="ARBA00004401"/>
    </source>
</evidence>
<feature type="compositionally biased region" description="Pro residues" evidence="7">
    <location>
        <begin position="134"/>
        <end position="147"/>
    </location>
</feature>
<evidence type="ECO:0000256" key="7">
    <source>
        <dbReference type="SAM" id="MobiDB-lite"/>
    </source>
</evidence>
<organism evidence="9 10">
    <name type="scientific">Streptomyces albiaxialis</name>
    <dbReference type="NCBI Taxonomy" id="329523"/>
    <lineage>
        <taxon>Bacteria</taxon>
        <taxon>Bacillati</taxon>
        <taxon>Actinomycetota</taxon>
        <taxon>Actinomycetes</taxon>
        <taxon>Kitasatosporales</taxon>
        <taxon>Streptomycetaceae</taxon>
        <taxon>Streptomyces</taxon>
    </lineage>
</organism>